<reference evidence="2" key="1">
    <citation type="submission" date="2017-03" db="EMBL/GenBank/DDBJ databases">
        <title>Phytopthora megakarya and P. palmivora, two closely related causual agents of cacao black pod achieved similar genome size and gene model numbers by different mechanisms.</title>
        <authorList>
            <person name="Ali S."/>
            <person name="Shao J."/>
            <person name="Larry D.J."/>
            <person name="Kronmiller B."/>
            <person name="Shen D."/>
            <person name="Strem M.D."/>
            <person name="Melnick R.L."/>
            <person name="Guiltinan M.J."/>
            <person name="Tyler B.M."/>
            <person name="Meinhardt L.W."/>
            <person name="Bailey B.A."/>
        </authorList>
    </citation>
    <scope>NUCLEOTIDE SEQUENCE [LARGE SCALE GENOMIC DNA]</scope>
    <source>
        <strain evidence="2">zdho120</strain>
    </source>
</reference>
<evidence type="ECO:0000313" key="2">
    <source>
        <dbReference type="Proteomes" id="UP000198211"/>
    </source>
</evidence>
<accession>A0A225W0D6</accession>
<keyword evidence="2" id="KW-1185">Reference proteome</keyword>
<protein>
    <submittedName>
        <fullName evidence="1">Uncharacterized protein</fullName>
    </submittedName>
</protein>
<sequence length="116" mass="13222">MVCLWVGGRRWKQSRRRYKRAAIAAARRRGTQDALHRHNAWVHDSPQIGQAIYSVSWIEGRQVLGASAWGEQVFYRLKLRAFSMWDPAALRPACVIEECDTDTPIGTLQLSAQRAS</sequence>
<dbReference type="Proteomes" id="UP000198211">
    <property type="component" value="Unassembled WGS sequence"/>
</dbReference>
<name>A0A225W0D6_9STRA</name>
<dbReference type="AlphaFoldDB" id="A0A225W0D6"/>
<gene>
    <name evidence="1" type="ORF">PHMEG_00015870</name>
</gene>
<dbReference type="OrthoDB" id="141793at2759"/>
<comment type="caution">
    <text evidence="1">The sequence shown here is derived from an EMBL/GenBank/DDBJ whole genome shotgun (WGS) entry which is preliminary data.</text>
</comment>
<proteinExistence type="predicted"/>
<evidence type="ECO:0000313" key="1">
    <source>
        <dbReference type="EMBL" id="OWZ11153.1"/>
    </source>
</evidence>
<organism evidence="1 2">
    <name type="scientific">Phytophthora megakarya</name>
    <dbReference type="NCBI Taxonomy" id="4795"/>
    <lineage>
        <taxon>Eukaryota</taxon>
        <taxon>Sar</taxon>
        <taxon>Stramenopiles</taxon>
        <taxon>Oomycota</taxon>
        <taxon>Peronosporomycetes</taxon>
        <taxon>Peronosporales</taxon>
        <taxon>Peronosporaceae</taxon>
        <taxon>Phytophthora</taxon>
    </lineage>
</organism>
<dbReference type="EMBL" id="NBNE01002210">
    <property type="protein sequence ID" value="OWZ11153.1"/>
    <property type="molecule type" value="Genomic_DNA"/>
</dbReference>